<dbReference type="EMBL" id="JABSTQ010011301">
    <property type="protein sequence ID" value="KAG0413004.1"/>
    <property type="molecule type" value="Genomic_DNA"/>
</dbReference>
<accession>A0AC60P0V6</accession>
<dbReference type="Proteomes" id="UP000805193">
    <property type="component" value="Unassembled WGS sequence"/>
</dbReference>
<reference evidence="1 2" key="1">
    <citation type="journal article" date="2020" name="Cell">
        <title>Large-Scale Comparative Analyses of Tick Genomes Elucidate Their Genetic Diversity and Vector Capacities.</title>
        <authorList>
            <consortium name="Tick Genome and Microbiome Consortium (TIGMIC)"/>
            <person name="Jia N."/>
            <person name="Wang J."/>
            <person name="Shi W."/>
            <person name="Du L."/>
            <person name="Sun Y."/>
            <person name="Zhan W."/>
            <person name="Jiang J.F."/>
            <person name="Wang Q."/>
            <person name="Zhang B."/>
            <person name="Ji P."/>
            <person name="Bell-Sakyi L."/>
            <person name="Cui X.M."/>
            <person name="Yuan T.T."/>
            <person name="Jiang B.G."/>
            <person name="Yang W.F."/>
            <person name="Lam T.T."/>
            <person name="Chang Q.C."/>
            <person name="Ding S.J."/>
            <person name="Wang X.J."/>
            <person name="Zhu J.G."/>
            <person name="Ruan X.D."/>
            <person name="Zhao L."/>
            <person name="Wei J.T."/>
            <person name="Ye R.Z."/>
            <person name="Que T.C."/>
            <person name="Du C.H."/>
            <person name="Zhou Y.H."/>
            <person name="Cheng J.X."/>
            <person name="Dai P.F."/>
            <person name="Guo W.B."/>
            <person name="Han X.H."/>
            <person name="Huang E.J."/>
            <person name="Li L.F."/>
            <person name="Wei W."/>
            <person name="Gao Y.C."/>
            <person name="Liu J.Z."/>
            <person name="Shao H.Z."/>
            <person name="Wang X."/>
            <person name="Wang C.C."/>
            <person name="Yang T.C."/>
            <person name="Huo Q.B."/>
            <person name="Li W."/>
            <person name="Chen H.Y."/>
            <person name="Chen S.E."/>
            <person name="Zhou L.G."/>
            <person name="Ni X.B."/>
            <person name="Tian J.H."/>
            <person name="Sheng Y."/>
            <person name="Liu T."/>
            <person name="Pan Y.S."/>
            <person name="Xia L.Y."/>
            <person name="Li J."/>
            <person name="Zhao F."/>
            <person name="Cao W.C."/>
        </authorList>
    </citation>
    <scope>NUCLEOTIDE SEQUENCE [LARGE SCALE GENOMIC DNA]</scope>
    <source>
        <strain evidence="1">Iper-2018</strain>
    </source>
</reference>
<organism evidence="1 2">
    <name type="scientific">Ixodes persulcatus</name>
    <name type="common">Taiga tick</name>
    <dbReference type="NCBI Taxonomy" id="34615"/>
    <lineage>
        <taxon>Eukaryota</taxon>
        <taxon>Metazoa</taxon>
        <taxon>Ecdysozoa</taxon>
        <taxon>Arthropoda</taxon>
        <taxon>Chelicerata</taxon>
        <taxon>Arachnida</taxon>
        <taxon>Acari</taxon>
        <taxon>Parasitiformes</taxon>
        <taxon>Ixodida</taxon>
        <taxon>Ixodoidea</taxon>
        <taxon>Ixodidae</taxon>
        <taxon>Ixodinae</taxon>
        <taxon>Ixodes</taxon>
    </lineage>
</organism>
<evidence type="ECO:0000313" key="2">
    <source>
        <dbReference type="Proteomes" id="UP000805193"/>
    </source>
</evidence>
<evidence type="ECO:0000313" key="1">
    <source>
        <dbReference type="EMBL" id="KAG0413004.1"/>
    </source>
</evidence>
<name>A0AC60P0V6_IXOPE</name>
<gene>
    <name evidence="1" type="ORF">HPB47_009850</name>
</gene>
<sequence length="1125" mass="121179">MEAAANGLRKNCAAATTASVRPNGKKTNDKLIEVCVALTADSSDDKANAQSMVIRAVTAVASVAVNRLGRGGESTKPWTKEAEACAKEGFRRHHDKHTDVVGMSAKAGGPPTFARAVMDTAETDSHKERVERYKKQRREELARKYSARATAEANGTQAAGAPKSKAVPTRTAEAEKHASETSRACEETAPSEKSATGEKPCDRRGLPPSVRMTKAYHLRLLSNAATNAHNALGSAESADFVHVFVDRRLPPPCEDGGNVSSLSVQVRDGPVVTVVYVPPAMPNRDIEAFMMDFFGWVMLGDDTSAVLTVSDKPRQLEPLSSLSVSSLVPTESQSAVATESSHNLQPCEAGELKTPQPTDSSSFVEAASHCLVSDAEANVGVHPQHQPRVFSVTYHTTSTSFLEPSERLASSPEASLGAEHPKPIAPPCVEASEDARDDERAEEPRSCRRASLSDAVHGILKANSRDEDASVGGDRRPRHSILKNKSSSSEERDHSPELHSILKSKPEDVAKPPPVGGPKPILKRHDDAGGAPSEPKPILKRKSVDEDGEERPKPILKPQPQGRRWSHEHAHEGAVVVRRRSHSIELESRPVLAVVRVPAGDTGGEVGEGGAPSSPVAFLRRGRSASEPRVITGWSPDYAARWAPVSVTLGGEDFVAASASEECGAGDSAVEPKLPGAVGSSVDRAAQLKKYHRRNASCYKTQPVTASEIKASDSLESVRSFRTLVSKEASLSVFSQEESDSKPEPKAEPKPEPKPDPLPVVKRLEFPQTNSPDRRPTREDRLRRRTLPITAEEIMDATKRSNGSKPAAAAADEDDPSELSVAAKVSLFKRTVDPSLNVPGKRPPKPTSAERRSLPRFRTQPVTTGELRKAAGGAEDEEEDSKEDALSKMSLADKLKMFNQTVSLDVLRQRPPVRSSSMRRAMPGKQEAESTSSQATLGLPLTRARSHSSPPEECCPAPPATAAAAPKSILKPQAGQQPVVKGILKQDGPETKEDIRGILKPEQNPEPTQAAAVKPILKPEHKPTKEEEEDETSSSEGSSSEEAKAAEEDSSTSSSGEEESEEEGEEDDTKRILLGGQRHLVISEGSSPGASRKLISNPAIQRRINASLRRKEEEERWTLHTFVIL</sequence>
<proteinExistence type="predicted"/>
<comment type="caution">
    <text evidence="1">The sequence shown here is derived from an EMBL/GenBank/DDBJ whole genome shotgun (WGS) entry which is preliminary data.</text>
</comment>
<protein>
    <submittedName>
        <fullName evidence="1">Uncharacterized protein</fullName>
    </submittedName>
</protein>
<keyword evidence="2" id="KW-1185">Reference proteome</keyword>